<proteinExistence type="predicted"/>
<name>A0A6J0N2F6_RAPSA</name>
<organism evidence="1 2">
    <name type="scientific">Raphanus sativus</name>
    <name type="common">Radish</name>
    <name type="synonym">Raphanus raphanistrum var. sativus</name>
    <dbReference type="NCBI Taxonomy" id="3726"/>
    <lineage>
        <taxon>Eukaryota</taxon>
        <taxon>Viridiplantae</taxon>
        <taxon>Streptophyta</taxon>
        <taxon>Embryophyta</taxon>
        <taxon>Tracheophyta</taxon>
        <taxon>Spermatophyta</taxon>
        <taxon>Magnoliopsida</taxon>
        <taxon>eudicotyledons</taxon>
        <taxon>Gunneridae</taxon>
        <taxon>Pentapetalae</taxon>
        <taxon>rosids</taxon>
        <taxon>malvids</taxon>
        <taxon>Brassicales</taxon>
        <taxon>Brassicaceae</taxon>
        <taxon>Brassiceae</taxon>
        <taxon>Raphanus</taxon>
    </lineage>
</organism>
<accession>A0A6J0N2F6</accession>
<evidence type="ECO:0000313" key="1">
    <source>
        <dbReference type="Proteomes" id="UP000504610"/>
    </source>
</evidence>
<reference evidence="1" key="1">
    <citation type="journal article" date="2019" name="Database">
        <title>The radish genome database (RadishGD): an integrated information resource for radish genomics.</title>
        <authorList>
            <person name="Yu H.J."/>
            <person name="Baek S."/>
            <person name="Lee Y.J."/>
            <person name="Cho A."/>
            <person name="Mun J.H."/>
        </authorList>
    </citation>
    <scope>NUCLEOTIDE SEQUENCE [LARGE SCALE GENOMIC DNA]</scope>
    <source>
        <strain evidence="1">cv. WK10039</strain>
    </source>
</reference>
<dbReference type="RefSeq" id="XP_018478842.1">
    <property type="nucleotide sequence ID" value="XM_018623340.2"/>
</dbReference>
<sequence length="235" mass="27844">MQKRIGKRKRKREVEFEREREMSYYSRRTTRSSVKQRLQYIQVIQDLQEEIKLLQISNEKLNGVGLDDLSYTELASLKSMLNEGIPNLEEHTDKAFEELSVKQVVECDVMGWDWLNQKEKDDLAYQSLQAKRRRELRNKARELRLSPPQKSQQQYSYNPERLMLDIDSLKIEKERLRLLNQRMIGKELDGMGYFEALVFKAEVLQGLMNATRKIERAWLVNKEPISPGTDMMVTL</sequence>
<evidence type="ECO:0000313" key="2">
    <source>
        <dbReference type="RefSeq" id="XP_018478842.1"/>
    </source>
</evidence>
<reference evidence="2 3" key="2">
    <citation type="submission" date="2025-04" db="UniProtKB">
        <authorList>
            <consortium name="RefSeq"/>
        </authorList>
    </citation>
    <scope>IDENTIFICATION</scope>
    <source>
        <tissue evidence="2 3">Leaf</tissue>
    </source>
</reference>
<protein>
    <submittedName>
        <fullName evidence="3">Uncharacterized protein LOC108833358</fullName>
    </submittedName>
    <submittedName>
        <fullName evidence="2">Uncharacterized protein LOC108849738</fullName>
    </submittedName>
</protein>
<dbReference type="AlphaFoldDB" id="A0A6J0N2F6"/>
<dbReference type="KEGG" id="rsz:108833358"/>
<dbReference type="RefSeq" id="XP_056865665.1">
    <property type="nucleotide sequence ID" value="XM_057009685.1"/>
</dbReference>
<evidence type="ECO:0000313" key="3">
    <source>
        <dbReference type="RefSeq" id="XP_056865665.1"/>
    </source>
</evidence>
<dbReference type="OrthoDB" id="1110719at2759"/>
<dbReference type="Proteomes" id="UP000504610">
    <property type="component" value="Chromosome 4"/>
</dbReference>
<dbReference type="GeneID" id="108849738"/>
<keyword evidence="1" id="KW-1185">Reference proteome</keyword>
<dbReference type="KEGG" id="rsz:108849738"/>
<gene>
    <name evidence="2" type="primary">LOC108849738</name>
    <name evidence="3" type="synonym">LOC108833358</name>
</gene>